<dbReference type="HOGENOM" id="CLU_3303738_0_0_3"/>
<accession>K9ZBE8</accession>
<gene>
    <name evidence="2" type="ordered locus">Anacy_0460</name>
</gene>
<dbReference type="EMBL" id="CP003659">
    <property type="protein sequence ID" value="AFZ56059.1"/>
    <property type="molecule type" value="Genomic_DNA"/>
</dbReference>
<organism evidence="2 3">
    <name type="scientific">Anabaena cylindrica (strain ATCC 27899 / PCC 7122)</name>
    <dbReference type="NCBI Taxonomy" id="272123"/>
    <lineage>
        <taxon>Bacteria</taxon>
        <taxon>Bacillati</taxon>
        <taxon>Cyanobacteriota</taxon>
        <taxon>Cyanophyceae</taxon>
        <taxon>Nostocales</taxon>
        <taxon>Nostocaceae</taxon>
        <taxon>Anabaena</taxon>
    </lineage>
</organism>
<evidence type="ECO:0000256" key="1">
    <source>
        <dbReference type="SAM" id="MobiDB-lite"/>
    </source>
</evidence>
<sequence>MERLYILFRRHSTSRYSEVEEPHPQPLPASDEGATMYLI</sequence>
<proteinExistence type="predicted"/>
<evidence type="ECO:0000313" key="2">
    <source>
        <dbReference type="EMBL" id="AFZ56059.1"/>
    </source>
</evidence>
<name>K9ZBE8_ANACC</name>
<dbReference type="Proteomes" id="UP000010474">
    <property type="component" value="Chromosome"/>
</dbReference>
<feature type="region of interest" description="Disordered" evidence="1">
    <location>
        <begin position="14"/>
        <end position="39"/>
    </location>
</feature>
<evidence type="ECO:0000313" key="3">
    <source>
        <dbReference type="Proteomes" id="UP000010474"/>
    </source>
</evidence>
<protein>
    <submittedName>
        <fullName evidence="2">Uncharacterized protein</fullName>
    </submittedName>
</protein>
<keyword evidence="3" id="KW-1185">Reference proteome</keyword>
<reference evidence="3" key="1">
    <citation type="journal article" date="2013" name="Proc. Natl. Acad. Sci. U.S.A.">
        <title>Improving the coverage of the cyanobacterial phylum using diversity-driven genome sequencing.</title>
        <authorList>
            <person name="Shih P.M."/>
            <person name="Wu D."/>
            <person name="Latifi A."/>
            <person name="Axen S.D."/>
            <person name="Fewer D.P."/>
            <person name="Talla E."/>
            <person name="Calteau A."/>
            <person name="Cai F."/>
            <person name="Tandeau de Marsac N."/>
            <person name="Rippka R."/>
            <person name="Herdman M."/>
            <person name="Sivonen K."/>
            <person name="Coursin T."/>
            <person name="Laurent T."/>
            <person name="Goodwin L."/>
            <person name="Nolan M."/>
            <person name="Davenport K.W."/>
            <person name="Han C.S."/>
            <person name="Rubin E.M."/>
            <person name="Eisen J.A."/>
            <person name="Woyke T."/>
            <person name="Gugger M."/>
            <person name="Kerfeld C.A."/>
        </authorList>
    </citation>
    <scope>NUCLEOTIDE SEQUENCE [LARGE SCALE GENOMIC DNA]</scope>
    <source>
        <strain evidence="3">ATCC 27899 / PCC 7122</strain>
    </source>
</reference>
<dbReference type="AlphaFoldDB" id="K9ZBE8"/>
<dbReference type="KEGG" id="acy:Anacy_0460"/>